<dbReference type="PANTHER" id="PTHR48005:SF16">
    <property type="entry name" value="MDIS1-INTERACTING RECEPTOR LIKE KINASE 2-LIKE ISOFORM X1"/>
    <property type="match status" value="1"/>
</dbReference>
<sequence length="144" mass="16383">MFLVYEYMEKGSLFCILRNNVDAVELDWIRRLKIIKGIAHALAYLHHNCTSPIVHRDISCNNILLNSESEAFVADFGFARLLHSDSSNRSAIAGTFGYMAPELAYTMIVTEKCDVYSFGVVTLETLMGRHPENFSHHSIKYYAN</sequence>
<keyword evidence="5" id="KW-0418">Kinase</keyword>
<evidence type="ECO:0000313" key="11">
    <source>
        <dbReference type="Proteomes" id="UP001064489"/>
    </source>
</evidence>
<keyword evidence="6" id="KW-0067">ATP-binding</keyword>
<evidence type="ECO:0000256" key="6">
    <source>
        <dbReference type="ARBA" id="ARBA00022840"/>
    </source>
</evidence>
<dbReference type="Pfam" id="PF00069">
    <property type="entry name" value="Pkinase"/>
    <property type="match status" value="1"/>
</dbReference>
<evidence type="ECO:0000256" key="3">
    <source>
        <dbReference type="ARBA" id="ARBA00022679"/>
    </source>
</evidence>
<comment type="catalytic activity">
    <reaction evidence="7">
        <text>L-threonyl-[protein] + ATP = O-phospho-L-threonyl-[protein] + ADP + H(+)</text>
        <dbReference type="Rhea" id="RHEA:46608"/>
        <dbReference type="Rhea" id="RHEA-COMP:11060"/>
        <dbReference type="Rhea" id="RHEA-COMP:11605"/>
        <dbReference type="ChEBI" id="CHEBI:15378"/>
        <dbReference type="ChEBI" id="CHEBI:30013"/>
        <dbReference type="ChEBI" id="CHEBI:30616"/>
        <dbReference type="ChEBI" id="CHEBI:61977"/>
        <dbReference type="ChEBI" id="CHEBI:456216"/>
        <dbReference type="EC" id="2.7.11.1"/>
    </reaction>
</comment>
<keyword evidence="3" id="KW-0808">Transferase</keyword>
<accession>A0AAD5NE37</accession>
<protein>
    <recommendedName>
        <fullName evidence="1">non-specific serine/threonine protein kinase</fullName>
        <ecNumber evidence="1">2.7.11.1</ecNumber>
    </recommendedName>
</protein>
<evidence type="ECO:0000256" key="2">
    <source>
        <dbReference type="ARBA" id="ARBA00022527"/>
    </source>
</evidence>
<feature type="domain" description="Protein kinase" evidence="9">
    <location>
        <begin position="1"/>
        <end position="144"/>
    </location>
</feature>
<evidence type="ECO:0000259" key="9">
    <source>
        <dbReference type="PROSITE" id="PS50011"/>
    </source>
</evidence>
<dbReference type="GO" id="GO:0005524">
    <property type="term" value="F:ATP binding"/>
    <property type="evidence" value="ECO:0007669"/>
    <property type="project" value="UniProtKB-KW"/>
</dbReference>
<dbReference type="InterPro" id="IPR008266">
    <property type="entry name" value="Tyr_kinase_AS"/>
</dbReference>
<keyword evidence="2" id="KW-0723">Serine/threonine-protein kinase</keyword>
<dbReference type="PANTHER" id="PTHR48005">
    <property type="entry name" value="LEUCINE RICH REPEAT KINASE 2"/>
    <property type="match status" value="1"/>
</dbReference>
<dbReference type="EC" id="2.7.11.1" evidence="1"/>
<evidence type="ECO:0000256" key="7">
    <source>
        <dbReference type="ARBA" id="ARBA00047899"/>
    </source>
</evidence>
<dbReference type="InterPro" id="IPR011009">
    <property type="entry name" value="Kinase-like_dom_sf"/>
</dbReference>
<dbReference type="FunFam" id="1.10.510.10:FF:001023">
    <property type="entry name" value="Os07g0541700 protein"/>
    <property type="match status" value="1"/>
</dbReference>
<evidence type="ECO:0000256" key="1">
    <source>
        <dbReference type="ARBA" id="ARBA00012513"/>
    </source>
</evidence>
<comment type="catalytic activity">
    <reaction evidence="8">
        <text>L-seryl-[protein] + ATP = O-phospho-L-seryl-[protein] + ADP + H(+)</text>
        <dbReference type="Rhea" id="RHEA:17989"/>
        <dbReference type="Rhea" id="RHEA-COMP:9863"/>
        <dbReference type="Rhea" id="RHEA-COMP:11604"/>
        <dbReference type="ChEBI" id="CHEBI:15378"/>
        <dbReference type="ChEBI" id="CHEBI:29999"/>
        <dbReference type="ChEBI" id="CHEBI:30616"/>
        <dbReference type="ChEBI" id="CHEBI:83421"/>
        <dbReference type="ChEBI" id="CHEBI:456216"/>
        <dbReference type="EC" id="2.7.11.1"/>
    </reaction>
</comment>
<dbReference type="Proteomes" id="UP001064489">
    <property type="component" value="Chromosome 11"/>
</dbReference>
<evidence type="ECO:0000256" key="4">
    <source>
        <dbReference type="ARBA" id="ARBA00022741"/>
    </source>
</evidence>
<keyword evidence="4" id="KW-0547">Nucleotide-binding</keyword>
<gene>
    <name evidence="10" type="ORF">LWI28_001241</name>
</gene>
<name>A0AAD5NE37_ACENE</name>
<organism evidence="10 11">
    <name type="scientific">Acer negundo</name>
    <name type="common">Box elder</name>
    <dbReference type="NCBI Taxonomy" id="4023"/>
    <lineage>
        <taxon>Eukaryota</taxon>
        <taxon>Viridiplantae</taxon>
        <taxon>Streptophyta</taxon>
        <taxon>Embryophyta</taxon>
        <taxon>Tracheophyta</taxon>
        <taxon>Spermatophyta</taxon>
        <taxon>Magnoliopsida</taxon>
        <taxon>eudicotyledons</taxon>
        <taxon>Gunneridae</taxon>
        <taxon>Pentapetalae</taxon>
        <taxon>rosids</taxon>
        <taxon>malvids</taxon>
        <taxon>Sapindales</taxon>
        <taxon>Sapindaceae</taxon>
        <taxon>Hippocastanoideae</taxon>
        <taxon>Acereae</taxon>
        <taxon>Acer</taxon>
    </lineage>
</organism>
<dbReference type="PROSITE" id="PS50011">
    <property type="entry name" value="PROTEIN_KINASE_DOM"/>
    <property type="match status" value="1"/>
</dbReference>
<reference evidence="10" key="1">
    <citation type="journal article" date="2022" name="Plant J.">
        <title>Strategies of tolerance reflected in two North American maple genomes.</title>
        <authorList>
            <person name="McEvoy S.L."/>
            <person name="Sezen U.U."/>
            <person name="Trouern-Trend A."/>
            <person name="McMahon S.M."/>
            <person name="Schaberg P.G."/>
            <person name="Yang J."/>
            <person name="Wegrzyn J.L."/>
            <person name="Swenson N.G."/>
        </authorList>
    </citation>
    <scope>NUCLEOTIDE SEQUENCE</scope>
    <source>
        <strain evidence="10">91603</strain>
    </source>
</reference>
<evidence type="ECO:0000256" key="5">
    <source>
        <dbReference type="ARBA" id="ARBA00022777"/>
    </source>
</evidence>
<dbReference type="InterPro" id="IPR000719">
    <property type="entry name" value="Prot_kinase_dom"/>
</dbReference>
<dbReference type="EMBL" id="JAJSOW010000108">
    <property type="protein sequence ID" value="KAI9152791.1"/>
    <property type="molecule type" value="Genomic_DNA"/>
</dbReference>
<comment type="caution">
    <text evidence="10">The sequence shown here is derived from an EMBL/GenBank/DDBJ whole genome shotgun (WGS) entry which is preliminary data.</text>
</comment>
<keyword evidence="11" id="KW-1185">Reference proteome</keyword>
<evidence type="ECO:0000256" key="8">
    <source>
        <dbReference type="ARBA" id="ARBA00048679"/>
    </source>
</evidence>
<dbReference type="GO" id="GO:0004674">
    <property type="term" value="F:protein serine/threonine kinase activity"/>
    <property type="evidence" value="ECO:0007669"/>
    <property type="project" value="UniProtKB-KW"/>
</dbReference>
<dbReference type="InterPro" id="IPR051420">
    <property type="entry name" value="Ser_Thr_Kinases_DiverseReg"/>
</dbReference>
<dbReference type="AlphaFoldDB" id="A0AAD5NE37"/>
<dbReference type="SUPFAM" id="SSF56112">
    <property type="entry name" value="Protein kinase-like (PK-like)"/>
    <property type="match status" value="1"/>
</dbReference>
<dbReference type="Gene3D" id="1.10.510.10">
    <property type="entry name" value="Transferase(Phosphotransferase) domain 1"/>
    <property type="match status" value="1"/>
</dbReference>
<evidence type="ECO:0000313" key="10">
    <source>
        <dbReference type="EMBL" id="KAI9152791.1"/>
    </source>
</evidence>
<dbReference type="PROSITE" id="PS00109">
    <property type="entry name" value="PROTEIN_KINASE_TYR"/>
    <property type="match status" value="1"/>
</dbReference>
<reference evidence="10" key="2">
    <citation type="submission" date="2023-02" db="EMBL/GenBank/DDBJ databases">
        <authorList>
            <person name="Swenson N.G."/>
            <person name="Wegrzyn J.L."/>
            <person name="Mcevoy S.L."/>
        </authorList>
    </citation>
    <scope>NUCLEOTIDE SEQUENCE</scope>
    <source>
        <strain evidence="10">91603</strain>
        <tissue evidence="10">Leaf</tissue>
    </source>
</reference>
<proteinExistence type="predicted"/>